<protein>
    <submittedName>
        <fullName evidence="2">Uncharacterized protein</fullName>
    </submittedName>
</protein>
<feature type="transmembrane region" description="Helical" evidence="1">
    <location>
        <begin position="27"/>
        <end position="51"/>
    </location>
</feature>
<feature type="transmembrane region" description="Helical" evidence="1">
    <location>
        <begin position="254"/>
        <end position="275"/>
    </location>
</feature>
<name>A0A6V7UFT6_MELEN</name>
<dbReference type="Pfam" id="PF10317">
    <property type="entry name" value="7TM_GPCR_Srd"/>
    <property type="match status" value="1"/>
</dbReference>
<dbReference type="InterPro" id="IPR019421">
    <property type="entry name" value="7TM_GPCR_serpentine_rcpt_Srd"/>
</dbReference>
<evidence type="ECO:0000256" key="1">
    <source>
        <dbReference type="SAM" id="Phobius"/>
    </source>
</evidence>
<gene>
    <name evidence="2" type="ORF">MENT_LOCUS11386</name>
</gene>
<feature type="transmembrane region" description="Helical" evidence="1">
    <location>
        <begin position="210"/>
        <end position="233"/>
    </location>
</feature>
<keyword evidence="1" id="KW-0472">Membrane</keyword>
<dbReference type="Proteomes" id="UP000580250">
    <property type="component" value="Unassembled WGS sequence"/>
</dbReference>
<feature type="transmembrane region" description="Helical" evidence="1">
    <location>
        <begin position="63"/>
        <end position="81"/>
    </location>
</feature>
<dbReference type="OrthoDB" id="5792434at2759"/>
<feature type="transmembrane region" description="Helical" evidence="1">
    <location>
        <begin position="110"/>
        <end position="136"/>
    </location>
</feature>
<dbReference type="EMBL" id="CAJEWN010000055">
    <property type="protein sequence ID" value="CAD2154145.1"/>
    <property type="molecule type" value="Genomic_DNA"/>
</dbReference>
<keyword evidence="1" id="KW-0812">Transmembrane</keyword>
<proteinExistence type="predicted"/>
<dbReference type="PANTHER" id="PTHR22943">
    <property type="entry name" value="7-TRANSMEMBRANE DOMAIN RECEPTOR C.ELEGANS"/>
    <property type="match status" value="1"/>
</dbReference>
<evidence type="ECO:0000313" key="2">
    <source>
        <dbReference type="EMBL" id="CAD2154145.1"/>
    </source>
</evidence>
<accession>A0A6V7UFT6</accession>
<evidence type="ECO:0000313" key="3">
    <source>
        <dbReference type="Proteomes" id="UP000580250"/>
    </source>
</evidence>
<organism evidence="2 3">
    <name type="scientific">Meloidogyne enterolobii</name>
    <name type="common">Root-knot nematode worm</name>
    <name type="synonym">Meloidogyne mayaguensis</name>
    <dbReference type="NCBI Taxonomy" id="390850"/>
    <lineage>
        <taxon>Eukaryota</taxon>
        <taxon>Metazoa</taxon>
        <taxon>Ecdysozoa</taxon>
        <taxon>Nematoda</taxon>
        <taxon>Chromadorea</taxon>
        <taxon>Rhabditida</taxon>
        <taxon>Tylenchina</taxon>
        <taxon>Tylenchomorpha</taxon>
        <taxon>Tylenchoidea</taxon>
        <taxon>Meloidogynidae</taxon>
        <taxon>Meloidogyninae</taxon>
        <taxon>Meloidogyne</taxon>
    </lineage>
</organism>
<sequence length="359" mass="41649">MNVSTEFFKGEKGDYLFFSTKDPIRAAYAYVSSFVFVFGFLMNSLLIYLIKTKTVAGMEIYKKLLYISCFMDLTVSFWNFIVQPIPCNSSGYRIMLMNGLFRKSSQPIRYAVYLIWVQFYLIFLLTTMSQYVYRFFILCRNGVFSAKIILPLIIGETCLFFTHAFLITWADYPREELFYKMNEIRIKIFEESGISDIEFISFVHARNYRWLMHLTAMLFLFPGFYLIVGICFFKIKKTIRQMNVLKLKEHNKQVSAALLFQALLPSFEVIGWTIQVFGPVFITGHSIMYTVATDIPVTLISALNPIGTILLVAPYRRAVFRYFGITKAQSTVIRIRTTIQTTVRRYGTASIHPIGRSGN</sequence>
<dbReference type="PANTHER" id="PTHR22943:SF248">
    <property type="entry name" value="SEVEN TM RECEPTOR"/>
    <property type="match status" value="1"/>
</dbReference>
<feature type="transmembrane region" description="Helical" evidence="1">
    <location>
        <begin position="295"/>
        <end position="313"/>
    </location>
</feature>
<reference evidence="2 3" key="1">
    <citation type="submission" date="2020-08" db="EMBL/GenBank/DDBJ databases">
        <authorList>
            <person name="Koutsovoulos G."/>
            <person name="Danchin GJ E."/>
        </authorList>
    </citation>
    <scope>NUCLEOTIDE SEQUENCE [LARGE SCALE GENOMIC DNA]</scope>
</reference>
<feature type="transmembrane region" description="Helical" evidence="1">
    <location>
        <begin position="148"/>
        <end position="170"/>
    </location>
</feature>
<keyword evidence="1" id="KW-1133">Transmembrane helix</keyword>
<comment type="caution">
    <text evidence="2">The sequence shown here is derived from an EMBL/GenBank/DDBJ whole genome shotgun (WGS) entry which is preliminary data.</text>
</comment>
<dbReference type="AlphaFoldDB" id="A0A6V7UFT6"/>
<dbReference type="SUPFAM" id="SSF81321">
    <property type="entry name" value="Family A G protein-coupled receptor-like"/>
    <property type="match status" value="1"/>
</dbReference>